<dbReference type="Gene3D" id="3.40.50.1820">
    <property type="entry name" value="alpha/beta hydrolase"/>
    <property type="match status" value="1"/>
</dbReference>
<dbReference type="Pfam" id="PF06821">
    <property type="entry name" value="Ser_hydrolase"/>
    <property type="match status" value="1"/>
</dbReference>
<dbReference type="InterPro" id="IPR010662">
    <property type="entry name" value="RBBP9/YdeN"/>
</dbReference>
<dbReference type="RefSeq" id="WP_272085847.1">
    <property type="nucleotide sequence ID" value="NZ_JAQNDL010000001.1"/>
</dbReference>
<dbReference type="GO" id="GO:0016787">
    <property type="term" value="F:hydrolase activity"/>
    <property type="evidence" value="ECO:0007669"/>
    <property type="project" value="UniProtKB-KW"/>
</dbReference>
<accession>A0ABT5DUT4</accession>
<reference evidence="1 2" key="1">
    <citation type="submission" date="2022-11" db="EMBL/GenBank/DDBJ databases">
        <title>Minimal conservation of predation-associated metabolite biosynthetic gene clusters underscores biosynthetic potential of Myxococcota including descriptions for ten novel species: Archangium lansinium sp. nov., Myxococcus landrumus sp. nov., Nannocystis bai.</title>
        <authorList>
            <person name="Ahearne A."/>
            <person name="Stevens C."/>
            <person name="Dowd S."/>
        </authorList>
    </citation>
    <scope>NUCLEOTIDE SEQUENCE [LARGE SCALE GENOMIC DNA]</scope>
    <source>
        <strain evidence="1 2">BB15-2</strain>
    </source>
</reference>
<dbReference type="EMBL" id="JAQNDL010000001">
    <property type="protein sequence ID" value="MDC0717360.1"/>
    <property type="molecule type" value="Genomic_DNA"/>
</dbReference>
<dbReference type="PANTHER" id="PTHR15394:SF3">
    <property type="entry name" value="SERINE HYDROLASE RBBP9"/>
    <property type="match status" value="1"/>
</dbReference>
<dbReference type="PANTHER" id="PTHR15394">
    <property type="entry name" value="SERINE HYDROLASE RBBP9"/>
    <property type="match status" value="1"/>
</dbReference>
<comment type="caution">
    <text evidence="1">The sequence shown here is derived from an EMBL/GenBank/DDBJ whole genome shotgun (WGS) entry which is preliminary data.</text>
</comment>
<organism evidence="1 2">
    <name type="scientific">Nannocystis bainbridge</name>
    <dbReference type="NCBI Taxonomy" id="2995303"/>
    <lineage>
        <taxon>Bacteria</taxon>
        <taxon>Pseudomonadati</taxon>
        <taxon>Myxococcota</taxon>
        <taxon>Polyangia</taxon>
        <taxon>Nannocystales</taxon>
        <taxon>Nannocystaceae</taxon>
        <taxon>Nannocystis</taxon>
    </lineage>
</organism>
<proteinExistence type="predicted"/>
<dbReference type="Proteomes" id="UP001221686">
    <property type="component" value="Unassembled WGS sequence"/>
</dbReference>
<sequence>MPRLLVVPRWAGTPRSDFYPWLVEALASAPGRPLDPVIVADLPNPGSPRLDTWPPAIAGLLGDDPAVLRDTFVLGHSVGCQAALHALAALPAGSQIAGMLAVAGWWTVDEPWPAIRPWQNNLPELERVRAAVPRLTVLLSDNDGFTRDHASNAALWRERLGAQIELAPGARHFNSIEAPPVLAALLRLVAA</sequence>
<evidence type="ECO:0000313" key="2">
    <source>
        <dbReference type="Proteomes" id="UP001221686"/>
    </source>
</evidence>
<keyword evidence="2" id="KW-1185">Reference proteome</keyword>
<keyword evidence="1" id="KW-0378">Hydrolase</keyword>
<evidence type="ECO:0000313" key="1">
    <source>
        <dbReference type="EMBL" id="MDC0717360.1"/>
    </source>
</evidence>
<gene>
    <name evidence="1" type="ORF">POL25_10680</name>
</gene>
<dbReference type="InterPro" id="IPR029058">
    <property type="entry name" value="AB_hydrolase_fold"/>
</dbReference>
<dbReference type="SUPFAM" id="SSF53474">
    <property type="entry name" value="alpha/beta-Hydrolases"/>
    <property type="match status" value="1"/>
</dbReference>
<protein>
    <submittedName>
        <fullName evidence="1">Alpha/beta hydrolase</fullName>
    </submittedName>
</protein>
<name>A0ABT5DUT4_9BACT</name>